<dbReference type="InterPro" id="IPR027417">
    <property type="entry name" value="P-loop_NTPase"/>
</dbReference>
<dbReference type="PROSITE" id="PS00211">
    <property type="entry name" value="ABC_TRANSPORTER_1"/>
    <property type="match status" value="1"/>
</dbReference>
<reference evidence="5" key="1">
    <citation type="submission" date="2020-04" db="EMBL/GenBank/DDBJ databases">
        <authorList>
            <person name="Zhang T."/>
        </authorList>
    </citation>
    <scope>NUCLEOTIDE SEQUENCE</scope>
    <source>
        <strain evidence="5">HKST-UBA02</strain>
    </source>
</reference>
<keyword evidence="2" id="KW-0547">Nucleotide-binding</keyword>
<dbReference type="Gene3D" id="3.40.50.300">
    <property type="entry name" value="P-loop containing nucleotide triphosphate hydrolases"/>
    <property type="match status" value="1"/>
</dbReference>
<evidence type="ECO:0000256" key="3">
    <source>
        <dbReference type="ARBA" id="ARBA00022840"/>
    </source>
</evidence>
<dbReference type="Pfam" id="PF00005">
    <property type="entry name" value="ABC_tran"/>
    <property type="match status" value="1"/>
</dbReference>
<proteinExistence type="predicted"/>
<dbReference type="InterPro" id="IPR051782">
    <property type="entry name" value="ABC_Transporter_VariousFunc"/>
</dbReference>
<reference evidence="5" key="2">
    <citation type="journal article" date="2021" name="Microbiome">
        <title>Successional dynamics and alternative stable states in a saline activated sludge microbial community over 9 years.</title>
        <authorList>
            <person name="Wang Y."/>
            <person name="Ye J."/>
            <person name="Ju F."/>
            <person name="Liu L."/>
            <person name="Boyd J.A."/>
            <person name="Deng Y."/>
            <person name="Parks D.H."/>
            <person name="Jiang X."/>
            <person name="Yin X."/>
            <person name="Woodcroft B.J."/>
            <person name="Tyson G.W."/>
            <person name="Hugenholtz P."/>
            <person name="Polz M.F."/>
            <person name="Zhang T."/>
        </authorList>
    </citation>
    <scope>NUCLEOTIDE SEQUENCE</scope>
    <source>
        <strain evidence="5">HKST-UBA02</strain>
    </source>
</reference>
<dbReference type="PANTHER" id="PTHR42939">
    <property type="entry name" value="ABC TRANSPORTER ATP-BINDING PROTEIN ALBC-RELATED"/>
    <property type="match status" value="1"/>
</dbReference>
<evidence type="ECO:0000313" key="6">
    <source>
        <dbReference type="Proteomes" id="UP000739538"/>
    </source>
</evidence>
<dbReference type="InterPro" id="IPR003593">
    <property type="entry name" value="AAA+_ATPase"/>
</dbReference>
<keyword evidence="1" id="KW-0813">Transport</keyword>
<dbReference type="SUPFAM" id="SSF52540">
    <property type="entry name" value="P-loop containing nucleoside triphosphate hydrolases"/>
    <property type="match status" value="1"/>
</dbReference>
<dbReference type="GO" id="GO:0016887">
    <property type="term" value="F:ATP hydrolysis activity"/>
    <property type="evidence" value="ECO:0007669"/>
    <property type="project" value="InterPro"/>
</dbReference>
<gene>
    <name evidence="5" type="ORF">KDA27_27370</name>
</gene>
<evidence type="ECO:0000313" key="5">
    <source>
        <dbReference type="EMBL" id="MCA9759546.1"/>
    </source>
</evidence>
<dbReference type="InterPro" id="IPR003439">
    <property type="entry name" value="ABC_transporter-like_ATP-bd"/>
</dbReference>
<organism evidence="5 6">
    <name type="scientific">Eiseniibacteriota bacterium</name>
    <dbReference type="NCBI Taxonomy" id="2212470"/>
    <lineage>
        <taxon>Bacteria</taxon>
        <taxon>Candidatus Eiseniibacteriota</taxon>
    </lineage>
</organism>
<dbReference type="InterPro" id="IPR017871">
    <property type="entry name" value="ABC_transporter-like_CS"/>
</dbReference>
<accession>A0A956SGT9</accession>
<evidence type="ECO:0000256" key="1">
    <source>
        <dbReference type="ARBA" id="ARBA00022448"/>
    </source>
</evidence>
<protein>
    <submittedName>
        <fullName evidence="5">ABC transporter ATP-binding protein</fullName>
    </submittedName>
</protein>
<dbReference type="EMBL" id="JAGQHS010000386">
    <property type="protein sequence ID" value="MCA9759546.1"/>
    <property type="molecule type" value="Genomic_DNA"/>
</dbReference>
<dbReference type="PROSITE" id="PS50893">
    <property type="entry name" value="ABC_TRANSPORTER_2"/>
    <property type="match status" value="1"/>
</dbReference>
<evidence type="ECO:0000259" key="4">
    <source>
        <dbReference type="PROSITE" id="PS50893"/>
    </source>
</evidence>
<dbReference type="PANTHER" id="PTHR42939:SF1">
    <property type="entry name" value="ABC TRANSPORTER ATP-BINDING PROTEIN ALBC-RELATED"/>
    <property type="match status" value="1"/>
</dbReference>
<keyword evidence="3 5" id="KW-0067">ATP-binding</keyword>
<dbReference type="SMART" id="SM00382">
    <property type="entry name" value="AAA"/>
    <property type="match status" value="1"/>
</dbReference>
<evidence type="ECO:0000256" key="2">
    <source>
        <dbReference type="ARBA" id="ARBA00022741"/>
    </source>
</evidence>
<dbReference type="AlphaFoldDB" id="A0A956SGT9"/>
<name>A0A956SGT9_UNCEI</name>
<sequence length="246" mass="26835">MNAPTRGVELRDVTFSYQRSTKWHPTSGIDLDVPSLRLDPGLTLLLGPNGSGKSTLLKLVAGIEPPATGVVTIDGADLWTREREARLGIAYIPEQPDLSPYAAVGEVVRLVCSLRNVPWSAGQEMLERVGLGGLEHRTVRELSQGQKRRALFASAFLGEATTLILDEPLVSLDLDMREMFLSWLRERLDRGACALLSTHELEPFSDAVNAVVSVKSGQVVKSVPPELGAERLERLRSLARGSESVD</sequence>
<comment type="caution">
    <text evidence="5">The sequence shown here is derived from an EMBL/GenBank/DDBJ whole genome shotgun (WGS) entry which is preliminary data.</text>
</comment>
<dbReference type="Proteomes" id="UP000739538">
    <property type="component" value="Unassembled WGS sequence"/>
</dbReference>
<feature type="domain" description="ABC transporter" evidence="4">
    <location>
        <begin position="8"/>
        <end position="241"/>
    </location>
</feature>
<dbReference type="GO" id="GO:0005524">
    <property type="term" value="F:ATP binding"/>
    <property type="evidence" value="ECO:0007669"/>
    <property type="project" value="UniProtKB-KW"/>
</dbReference>